<accession>A0A0A9I3I3</accession>
<name>A0A0A9I3I3_ARUDO</name>
<proteinExistence type="predicted"/>
<reference evidence="1" key="2">
    <citation type="journal article" date="2015" name="Data Brief">
        <title>Shoot transcriptome of the giant reed, Arundo donax.</title>
        <authorList>
            <person name="Barrero R.A."/>
            <person name="Guerrero F.D."/>
            <person name="Moolhuijzen P."/>
            <person name="Goolsby J.A."/>
            <person name="Tidwell J."/>
            <person name="Bellgard S.E."/>
            <person name="Bellgard M.I."/>
        </authorList>
    </citation>
    <scope>NUCLEOTIDE SEQUENCE</scope>
    <source>
        <tissue evidence="1">Shoot tissue taken approximately 20 cm above the soil surface</tissue>
    </source>
</reference>
<sequence length="63" mass="7327">MSLTQEMIFNFVLREPFKTKTTNSIAMEKLGLENKKILGPQCLETYNFIAVFSMQAEMIYKSQ</sequence>
<evidence type="ECO:0000313" key="1">
    <source>
        <dbReference type="EMBL" id="JAE39738.1"/>
    </source>
</evidence>
<protein>
    <submittedName>
        <fullName evidence="1">Uncharacterized protein</fullName>
    </submittedName>
</protein>
<reference evidence="1" key="1">
    <citation type="submission" date="2014-09" db="EMBL/GenBank/DDBJ databases">
        <authorList>
            <person name="Magalhaes I.L.F."/>
            <person name="Oliveira U."/>
            <person name="Santos F.R."/>
            <person name="Vidigal T.H.D.A."/>
            <person name="Brescovit A.D."/>
            <person name="Santos A.J."/>
        </authorList>
    </citation>
    <scope>NUCLEOTIDE SEQUENCE</scope>
    <source>
        <tissue evidence="1">Shoot tissue taken approximately 20 cm above the soil surface</tissue>
    </source>
</reference>
<dbReference type="AlphaFoldDB" id="A0A0A9I3I3"/>
<organism evidence="1">
    <name type="scientific">Arundo donax</name>
    <name type="common">Giant reed</name>
    <name type="synonym">Donax arundinaceus</name>
    <dbReference type="NCBI Taxonomy" id="35708"/>
    <lineage>
        <taxon>Eukaryota</taxon>
        <taxon>Viridiplantae</taxon>
        <taxon>Streptophyta</taxon>
        <taxon>Embryophyta</taxon>
        <taxon>Tracheophyta</taxon>
        <taxon>Spermatophyta</taxon>
        <taxon>Magnoliopsida</taxon>
        <taxon>Liliopsida</taxon>
        <taxon>Poales</taxon>
        <taxon>Poaceae</taxon>
        <taxon>PACMAD clade</taxon>
        <taxon>Arundinoideae</taxon>
        <taxon>Arundineae</taxon>
        <taxon>Arundo</taxon>
    </lineage>
</organism>
<dbReference type="EMBL" id="GBRH01158158">
    <property type="protein sequence ID" value="JAE39738.1"/>
    <property type="molecule type" value="Transcribed_RNA"/>
</dbReference>